<dbReference type="GeneID" id="25794132"/>
<dbReference type="PANTHER" id="PTHR47332">
    <property type="entry name" value="SET DOMAIN-CONTAINING PROTEIN 5"/>
    <property type="match status" value="1"/>
</dbReference>
<name>G9N6Q6_HYPVG</name>
<dbReference type="EMBL" id="ABDF02000088">
    <property type="protein sequence ID" value="EHK17407.1"/>
    <property type="molecule type" value="Genomic_DNA"/>
</dbReference>
<dbReference type="PANTHER" id="PTHR47332:SF6">
    <property type="entry name" value="SET DOMAIN-CONTAINING PROTEIN"/>
    <property type="match status" value="1"/>
</dbReference>
<dbReference type="OrthoDB" id="265717at2759"/>
<dbReference type="Proteomes" id="UP000007115">
    <property type="component" value="Unassembled WGS sequence"/>
</dbReference>
<accession>G9N6Q6</accession>
<comment type="caution">
    <text evidence="2">The sequence shown here is derived from an EMBL/GenBank/DDBJ whole genome shotgun (WGS) entry which is preliminary data.</text>
</comment>
<dbReference type="STRING" id="413071.G9N6Q6"/>
<dbReference type="PROSITE" id="PS50280">
    <property type="entry name" value="SET"/>
    <property type="match status" value="1"/>
</dbReference>
<dbReference type="SUPFAM" id="SSF82199">
    <property type="entry name" value="SET domain"/>
    <property type="match status" value="1"/>
</dbReference>
<keyword evidence="3" id="KW-1185">Reference proteome</keyword>
<feature type="domain" description="SET" evidence="1">
    <location>
        <begin position="68"/>
        <end position="213"/>
    </location>
</feature>
<dbReference type="Pfam" id="PF00856">
    <property type="entry name" value="SET"/>
    <property type="match status" value="1"/>
</dbReference>
<dbReference type="SMART" id="SM00317">
    <property type="entry name" value="SET"/>
    <property type="match status" value="1"/>
</dbReference>
<evidence type="ECO:0000259" key="1">
    <source>
        <dbReference type="PROSITE" id="PS50280"/>
    </source>
</evidence>
<dbReference type="InterPro" id="IPR046341">
    <property type="entry name" value="SET_dom_sf"/>
</dbReference>
<dbReference type="eggNOG" id="KOG2084">
    <property type="taxonomic scope" value="Eukaryota"/>
</dbReference>
<dbReference type="HOGENOM" id="CLU_028281_6_1_1"/>
<dbReference type="InterPro" id="IPR001214">
    <property type="entry name" value="SET_dom"/>
</dbReference>
<dbReference type="AlphaFoldDB" id="G9N6Q6"/>
<dbReference type="CDD" id="cd20071">
    <property type="entry name" value="SET_SMYD"/>
    <property type="match status" value="1"/>
</dbReference>
<dbReference type="VEuPathDB" id="FungiDB:TRIVIDRAFT_42740"/>
<protein>
    <recommendedName>
        <fullName evidence="1">SET domain-containing protein</fullName>
    </recommendedName>
</protein>
<gene>
    <name evidence="2" type="ORF">TRIVIDRAFT_42740</name>
</gene>
<dbReference type="InterPro" id="IPR053185">
    <property type="entry name" value="SET_domain_protein"/>
</dbReference>
<evidence type="ECO:0000313" key="2">
    <source>
        <dbReference type="EMBL" id="EHK17407.1"/>
    </source>
</evidence>
<proteinExistence type="predicted"/>
<organism evidence="2 3">
    <name type="scientific">Hypocrea virens (strain Gv29-8 / FGSC 10586)</name>
    <name type="common">Gliocladium virens</name>
    <name type="synonym">Trichoderma virens</name>
    <dbReference type="NCBI Taxonomy" id="413071"/>
    <lineage>
        <taxon>Eukaryota</taxon>
        <taxon>Fungi</taxon>
        <taxon>Dikarya</taxon>
        <taxon>Ascomycota</taxon>
        <taxon>Pezizomycotina</taxon>
        <taxon>Sordariomycetes</taxon>
        <taxon>Hypocreomycetidae</taxon>
        <taxon>Hypocreales</taxon>
        <taxon>Hypocreaceae</taxon>
        <taxon>Trichoderma</taxon>
    </lineage>
</organism>
<dbReference type="InParanoid" id="G9N6Q6"/>
<dbReference type="RefSeq" id="XP_013951610.1">
    <property type="nucleotide sequence ID" value="XM_014096135.1"/>
</dbReference>
<dbReference type="OMA" id="QHEFPGK"/>
<dbReference type="Gene3D" id="2.170.270.10">
    <property type="entry name" value="SET domain"/>
    <property type="match status" value="1"/>
</dbReference>
<reference evidence="2 3" key="1">
    <citation type="journal article" date="2011" name="Genome Biol.">
        <title>Comparative genome sequence analysis underscores mycoparasitism as the ancestral life style of Trichoderma.</title>
        <authorList>
            <person name="Kubicek C.P."/>
            <person name="Herrera-Estrella A."/>
            <person name="Seidl-Seiboth V."/>
            <person name="Martinez D.A."/>
            <person name="Druzhinina I.S."/>
            <person name="Thon M."/>
            <person name="Zeilinger S."/>
            <person name="Casas-Flores S."/>
            <person name="Horwitz B.A."/>
            <person name="Mukherjee P.K."/>
            <person name="Mukherjee M."/>
            <person name="Kredics L."/>
            <person name="Alcaraz L.D."/>
            <person name="Aerts A."/>
            <person name="Antal Z."/>
            <person name="Atanasova L."/>
            <person name="Cervantes-Badillo M.G."/>
            <person name="Challacombe J."/>
            <person name="Chertkov O."/>
            <person name="McCluskey K."/>
            <person name="Coulpier F."/>
            <person name="Deshpande N."/>
            <person name="von Doehren H."/>
            <person name="Ebbole D.J."/>
            <person name="Esquivel-Naranjo E.U."/>
            <person name="Fekete E."/>
            <person name="Flipphi M."/>
            <person name="Glaser F."/>
            <person name="Gomez-Rodriguez E.Y."/>
            <person name="Gruber S."/>
            <person name="Han C."/>
            <person name="Henrissat B."/>
            <person name="Hermosa R."/>
            <person name="Hernandez-Onate M."/>
            <person name="Karaffa L."/>
            <person name="Kosti I."/>
            <person name="Le Crom S."/>
            <person name="Lindquist E."/>
            <person name="Lucas S."/>
            <person name="Luebeck M."/>
            <person name="Luebeck P.S."/>
            <person name="Margeot A."/>
            <person name="Metz B."/>
            <person name="Misra M."/>
            <person name="Nevalainen H."/>
            <person name="Omann M."/>
            <person name="Packer N."/>
            <person name="Perrone G."/>
            <person name="Uresti-Rivera E.E."/>
            <person name="Salamov A."/>
            <person name="Schmoll M."/>
            <person name="Seiboth B."/>
            <person name="Shapiro H."/>
            <person name="Sukno S."/>
            <person name="Tamayo-Ramos J.A."/>
            <person name="Tisch D."/>
            <person name="Wiest A."/>
            <person name="Wilkinson H.H."/>
            <person name="Zhang M."/>
            <person name="Coutinho P.M."/>
            <person name="Kenerley C.M."/>
            <person name="Monte E."/>
            <person name="Baker S.E."/>
            <person name="Grigoriev I.V."/>
        </authorList>
    </citation>
    <scope>NUCLEOTIDE SEQUENCE [LARGE SCALE GENOMIC DNA]</scope>
    <source>
        <strain evidence="3">Gv29-8 / FGSC 10586</strain>
    </source>
</reference>
<evidence type="ECO:0000313" key="3">
    <source>
        <dbReference type="Proteomes" id="UP000007115"/>
    </source>
</evidence>
<sequence length="353" mass="40050">MANSSSPWSSQNDCRNNTETFCVFSSKNFAGGRGISILTTPDRVESLQQLPAFVDADALLGVNEQPSPPFEERELPGRGRGLIANKMLHRGDRIFAHTPILMLDGESFGDLEREEWLELEHTAVNNLPPTTKKMFSALYGRQVTDPVSDRIDTNAFELELDEVTYYAVFPEIARLNHDCRPNAAYFFDRQSLTHYVHAITDITPGTEITITYIDPHMPRQKRLKKLSSLWGFNCSCSLCSLHPELAHASDERLDQITAISERLEDWATAPPQMARTLISLYEQERLHAPSSSAYWYAALTSCAEGSYWDTIRYAQLAVELGVLDYGFSDESFQLMRRLAKEPEKEACWLTRLK</sequence>